<reference evidence="2" key="1">
    <citation type="submission" date="2025-08" db="UniProtKB">
        <authorList>
            <consortium name="RefSeq"/>
        </authorList>
    </citation>
    <scope>IDENTIFICATION</scope>
</reference>
<evidence type="ECO:0000313" key="2">
    <source>
        <dbReference type="RefSeq" id="XP_073898949.1"/>
    </source>
</evidence>
<keyword evidence="1" id="KW-1185">Reference proteome</keyword>
<organism evidence="1 2">
    <name type="scientific">Castor canadensis</name>
    <name type="common">American beaver</name>
    <dbReference type="NCBI Taxonomy" id="51338"/>
    <lineage>
        <taxon>Eukaryota</taxon>
        <taxon>Metazoa</taxon>
        <taxon>Chordata</taxon>
        <taxon>Craniata</taxon>
        <taxon>Vertebrata</taxon>
        <taxon>Euteleostomi</taxon>
        <taxon>Mammalia</taxon>
        <taxon>Eutheria</taxon>
        <taxon>Euarchontoglires</taxon>
        <taxon>Glires</taxon>
        <taxon>Rodentia</taxon>
        <taxon>Castorimorpha</taxon>
        <taxon>Castoridae</taxon>
        <taxon>Castor</taxon>
    </lineage>
</organism>
<dbReference type="Proteomes" id="UP001732720">
    <property type="component" value="Chromosome 10"/>
</dbReference>
<proteinExistence type="predicted"/>
<name>A0AC58K200_CASCN</name>
<evidence type="ECO:0000313" key="1">
    <source>
        <dbReference type="Proteomes" id="UP001732720"/>
    </source>
</evidence>
<protein>
    <submittedName>
        <fullName evidence="2">Glutamate-rich protein 6B</fullName>
    </submittedName>
</protein>
<gene>
    <name evidence="2" type="primary">Erich6b</name>
</gene>
<sequence length="518" mass="59647">MSAEKILSSEALPPHTPTAPLPSKGEDTEAGLEKKSLQDESPLTEKAGPQGQQELWEEEESLGEESSLEEEDQLEEEEYLEEEKYLQGKEYLLDEDYLKKEEYLEEKDKKNHAEDALESLTQGSFWNVLTNESVEEQEGQHYNEKFLNNNYTTVFRTIISDMTAQSELEDDFGNSLSRLLEGENRRKPGGLMKKTLDRCKESIPCPLKHEGQRSKELAGCSFRLSDEPKFKEYEYEMGKQYSTFKMGLELDTEWIQKRTKVHQGDGKLILYPNDRVFHVFFPDGTGQIHYPSGNLAMLIFCTDATTFTYIVLEDRAEVRVRALINNSGHATFYDDNGDIWANSGINLGYYFPKDKHQKAWNWWNLSIHVHAPPIKCISLKINQHIQVEIKSQDKIIFCFFHKKKKIYLNLGTRYKFINTETLDSMKSKAVLEVEPGQAVWKLQVLLGKISRMVKFLTIPDLENFTENAKTLLMKKTSKVHEISSHISEDRSPYCPMPYRAPAERLGKVKSSRAPGKTP</sequence>
<dbReference type="RefSeq" id="XP_073898949.1">
    <property type="nucleotide sequence ID" value="XM_074042848.1"/>
</dbReference>
<accession>A0AC58K200</accession>